<evidence type="ECO:0000256" key="1">
    <source>
        <dbReference type="SAM" id="MobiDB-lite"/>
    </source>
</evidence>
<gene>
    <name evidence="2" type="ORF">H0H81_000013</name>
</gene>
<name>A0A9P7K786_9AGAR</name>
<sequence length="99" mass="10236">MSDAAYVEGGCCAICCFSALQSWFNTKNWGAGGCCNSNSTSGCCGSCCGDSFNEDAFDRAVQEDLEKTRATDTAALATQPVAGQSMAIPDPSITTDTPK</sequence>
<reference evidence="2" key="1">
    <citation type="submission" date="2021-02" db="EMBL/GenBank/DDBJ databases">
        <authorList>
            <person name="Nieuwenhuis M."/>
            <person name="Van De Peppel L.J.J."/>
        </authorList>
    </citation>
    <scope>NUCLEOTIDE SEQUENCE</scope>
    <source>
        <strain evidence="2">D49</strain>
    </source>
</reference>
<evidence type="ECO:0000313" key="2">
    <source>
        <dbReference type="EMBL" id="KAG5639733.1"/>
    </source>
</evidence>
<evidence type="ECO:0000313" key="3">
    <source>
        <dbReference type="Proteomes" id="UP000717328"/>
    </source>
</evidence>
<dbReference type="AlphaFoldDB" id="A0A9P7K786"/>
<keyword evidence="3" id="KW-1185">Reference proteome</keyword>
<feature type="region of interest" description="Disordered" evidence="1">
    <location>
        <begin position="80"/>
        <end position="99"/>
    </location>
</feature>
<reference evidence="2" key="2">
    <citation type="submission" date="2021-10" db="EMBL/GenBank/DDBJ databases">
        <title>Phylogenomics reveals ancestral predisposition of the termite-cultivated fungus Termitomyces towards a domesticated lifestyle.</title>
        <authorList>
            <person name="Auxier B."/>
            <person name="Grum-Grzhimaylo A."/>
            <person name="Cardenas M.E."/>
            <person name="Lodge J.D."/>
            <person name="Laessoe T."/>
            <person name="Pedersen O."/>
            <person name="Smith M.E."/>
            <person name="Kuyper T.W."/>
            <person name="Franco-Molano E.A."/>
            <person name="Baroni T.J."/>
            <person name="Aanen D.K."/>
        </authorList>
    </citation>
    <scope>NUCLEOTIDE SEQUENCE</scope>
    <source>
        <strain evidence="2">D49</strain>
    </source>
</reference>
<dbReference type="OrthoDB" id="2608976at2759"/>
<accession>A0A9P7K786</accession>
<dbReference type="EMBL" id="JABCKI010005714">
    <property type="protein sequence ID" value="KAG5639733.1"/>
    <property type="molecule type" value="Genomic_DNA"/>
</dbReference>
<dbReference type="Proteomes" id="UP000717328">
    <property type="component" value="Unassembled WGS sequence"/>
</dbReference>
<proteinExistence type="predicted"/>
<organism evidence="2 3">
    <name type="scientific">Sphagnurus paluster</name>
    <dbReference type="NCBI Taxonomy" id="117069"/>
    <lineage>
        <taxon>Eukaryota</taxon>
        <taxon>Fungi</taxon>
        <taxon>Dikarya</taxon>
        <taxon>Basidiomycota</taxon>
        <taxon>Agaricomycotina</taxon>
        <taxon>Agaricomycetes</taxon>
        <taxon>Agaricomycetidae</taxon>
        <taxon>Agaricales</taxon>
        <taxon>Tricholomatineae</taxon>
        <taxon>Lyophyllaceae</taxon>
        <taxon>Sphagnurus</taxon>
    </lineage>
</organism>
<protein>
    <submittedName>
        <fullName evidence="2">Uncharacterized protein</fullName>
    </submittedName>
</protein>
<comment type="caution">
    <text evidence="2">The sequence shown here is derived from an EMBL/GenBank/DDBJ whole genome shotgun (WGS) entry which is preliminary data.</text>
</comment>